<name>A0A0E9WN36_ANGAN</name>
<dbReference type="EMBL" id="GBXM01016778">
    <property type="protein sequence ID" value="JAH91799.1"/>
    <property type="molecule type" value="Transcribed_RNA"/>
</dbReference>
<organism evidence="1">
    <name type="scientific">Anguilla anguilla</name>
    <name type="common">European freshwater eel</name>
    <name type="synonym">Muraena anguilla</name>
    <dbReference type="NCBI Taxonomy" id="7936"/>
    <lineage>
        <taxon>Eukaryota</taxon>
        <taxon>Metazoa</taxon>
        <taxon>Chordata</taxon>
        <taxon>Craniata</taxon>
        <taxon>Vertebrata</taxon>
        <taxon>Euteleostomi</taxon>
        <taxon>Actinopterygii</taxon>
        <taxon>Neopterygii</taxon>
        <taxon>Teleostei</taxon>
        <taxon>Anguilliformes</taxon>
        <taxon>Anguillidae</taxon>
        <taxon>Anguilla</taxon>
    </lineage>
</organism>
<sequence>MQSDMNIMNGFLMPSPQPSDCHMTHAAFEGHMTHNLKLGTQRTPLWWKLCSVCTSSALLSPGEE</sequence>
<reference evidence="1" key="1">
    <citation type="submission" date="2014-11" db="EMBL/GenBank/DDBJ databases">
        <authorList>
            <person name="Amaro Gonzalez C."/>
        </authorList>
    </citation>
    <scope>NUCLEOTIDE SEQUENCE</scope>
</reference>
<reference evidence="1" key="2">
    <citation type="journal article" date="2015" name="Fish Shellfish Immunol.">
        <title>Early steps in the European eel (Anguilla anguilla)-Vibrio vulnificus interaction in the gills: Role of the RtxA13 toxin.</title>
        <authorList>
            <person name="Callol A."/>
            <person name="Pajuelo D."/>
            <person name="Ebbesson L."/>
            <person name="Teles M."/>
            <person name="MacKenzie S."/>
            <person name="Amaro C."/>
        </authorList>
    </citation>
    <scope>NUCLEOTIDE SEQUENCE</scope>
</reference>
<accession>A0A0E9WN36</accession>
<proteinExistence type="predicted"/>
<evidence type="ECO:0000313" key="1">
    <source>
        <dbReference type="EMBL" id="JAH91799.1"/>
    </source>
</evidence>
<protein>
    <submittedName>
        <fullName evidence="1">Uncharacterized protein</fullName>
    </submittedName>
</protein>
<dbReference type="AlphaFoldDB" id="A0A0E9WN36"/>